<feature type="chain" id="PRO_5042251497" description="Lipoprotein" evidence="1">
    <location>
        <begin position="29"/>
        <end position="235"/>
    </location>
</feature>
<feature type="signal peptide" evidence="1">
    <location>
        <begin position="1"/>
        <end position="28"/>
    </location>
</feature>
<gene>
    <name evidence="2" type="ORF">KIN20_010692</name>
</gene>
<evidence type="ECO:0000313" key="3">
    <source>
        <dbReference type="Proteomes" id="UP001196413"/>
    </source>
</evidence>
<reference evidence="2" key="1">
    <citation type="submission" date="2021-06" db="EMBL/GenBank/DDBJ databases">
        <title>Parelaphostrongylus tenuis whole genome reference sequence.</title>
        <authorList>
            <person name="Garwood T.J."/>
            <person name="Larsen P.A."/>
            <person name="Fountain-Jones N.M."/>
            <person name="Garbe J.R."/>
            <person name="Macchietto M.G."/>
            <person name="Kania S.A."/>
            <person name="Gerhold R.W."/>
            <person name="Richards J.E."/>
            <person name="Wolf T.M."/>
        </authorList>
    </citation>
    <scope>NUCLEOTIDE SEQUENCE</scope>
    <source>
        <strain evidence="2">MNPRO001-30</strain>
        <tissue evidence="2">Meninges</tissue>
    </source>
</reference>
<keyword evidence="3" id="KW-1185">Reference proteome</keyword>
<proteinExistence type="predicted"/>
<keyword evidence="1" id="KW-0732">Signal</keyword>
<name>A0AAD5MCX0_PARTN</name>
<protein>
    <recommendedName>
        <fullName evidence="4">Lipoprotein</fullName>
    </recommendedName>
</protein>
<organism evidence="2 3">
    <name type="scientific">Parelaphostrongylus tenuis</name>
    <name type="common">Meningeal worm</name>
    <dbReference type="NCBI Taxonomy" id="148309"/>
    <lineage>
        <taxon>Eukaryota</taxon>
        <taxon>Metazoa</taxon>
        <taxon>Ecdysozoa</taxon>
        <taxon>Nematoda</taxon>
        <taxon>Chromadorea</taxon>
        <taxon>Rhabditida</taxon>
        <taxon>Rhabditina</taxon>
        <taxon>Rhabditomorpha</taxon>
        <taxon>Strongyloidea</taxon>
        <taxon>Metastrongylidae</taxon>
        <taxon>Parelaphostrongylus</taxon>
    </lineage>
</organism>
<evidence type="ECO:0000313" key="2">
    <source>
        <dbReference type="EMBL" id="KAJ1353913.1"/>
    </source>
</evidence>
<dbReference type="Proteomes" id="UP001196413">
    <property type="component" value="Unassembled WGS sequence"/>
</dbReference>
<dbReference type="EMBL" id="JAHQIW010001885">
    <property type="protein sequence ID" value="KAJ1353913.1"/>
    <property type="molecule type" value="Genomic_DNA"/>
</dbReference>
<sequence>MNVFTDMTRLPNSRFMILLPAFLPIVLGCGVMPAGQARTTSFTVTGFTLPVAMVYSTAADAPARVPGIATSEAGARGFVERLVMQTVLDVLQSQGRSALLPDAVISAILSQLNVTVTYTPLMCSTVHVGLADMATMFTMMQTGCIVVGNAVTGICTHKERAAQKCMLPTDRGVTLSTCVRPTLDNFRISFEPQTSSWRLDARTMWHSVLNRAVRVLAMGPYRSHFFSATATVGGI</sequence>
<comment type="caution">
    <text evidence="2">The sequence shown here is derived from an EMBL/GenBank/DDBJ whole genome shotgun (WGS) entry which is preliminary data.</text>
</comment>
<evidence type="ECO:0008006" key="4">
    <source>
        <dbReference type="Google" id="ProtNLM"/>
    </source>
</evidence>
<evidence type="ECO:0000256" key="1">
    <source>
        <dbReference type="SAM" id="SignalP"/>
    </source>
</evidence>
<dbReference type="AlphaFoldDB" id="A0AAD5MCX0"/>
<accession>A0AAD5MCX0</accession>